<dbReference type="GO" id="GO:0004519">
    <property type="term" value="F:endonuclease activity"/>
    <property type="evidence" value="ECO:0007669"/>
    <property type="project" value="UniProtKB-KW"/>
</dbReference>
<keyword evidence="1" id="KW-0540">Nuclease</keyword>
<dbReference type="Gene3D" id="3.60.10.10">
    <property type="entry name" value="Endonuclease/exonuclease/phosphatase"/>
    <property type="match status" value="1"/>
</dbReference>
<gene>
    <name evidence="1" type="ORF">EHW67_09415</name>
</gene>
<dbReference type="Proteomes" id="UP000267585">
    <property type="component" value="Unassembled WGS sequence"/>
</dbReference>
<evidence type="ECO:0000313" key="1">
    <source>
        <dbReference type="EMBL" id="RTE54130.1"/>
    </source>
</evidence>
<dbReference type="RefSeq" id="WP_126162118.1">
    <property type="nucleotide sequence ID" value="NZ_RQPJ01000003.1"/>
</dbReference>
<keyword evidence="2" id="KW-1185">Reference proteome</keyword>
<dbReference type="SUPFAM" id="SSF56219">
    <property type="entry name" value="DNase I-like"/>
    <property type="match status" value="1"/>
</dbReference>
<dbReference type="OrthoDB" id="1398885at2"/>
<keyword evidence="1" id="KW-0255">Endonuclease</keyword>
<proteinExistence type="predicted"/>
<sequence length="370" mass="42410">MKIATFNIENLYHRDKDLLAKRKNKNVSDWVSELDSLLHRLHKSENDIARIRELSFLLGFDKIDHRPYGVLRKRQGKLFLKQGGFANEPRATHLTNWNGWVALQSVAISHTATENKARLIAETDADVLILQEVEDRASLMDFNIRRLGEFDIAAYEQILVLEGNDARGRGMAILTKNGYLLDSLKSHGTDLDSKQDPLFETDCQEYVISTPQGLKIYILSVQFAVEKDTKRKKQAQKLATIYEKMKAEGKELIMVCGTLNDVSFSDCLTPLLRETDLEDVSKQPEYRAQKDFGNRADYFRLGAYRMGVNIRQKDYMLLSYEMKLLLSSCGLNRKGMWPDRNTKWEVYSSLNNSSHAASAHPLIWGEFHGI</sequence>
<reference evidence="1 2" key="1">
    <citation type="submission" date="2018-11" db="EMBL/GenBank/DDBJ databases">
        <title>Arenibacter aquaticus sp.nov., a marine bacterium isolated from surface seawater in the South China Sea.</title>
        <authorList>
            <person name="Guo J."/>
            <person name="Sun J."/>
        </authorList>
    </citation>
    <scope>NUCLEOTIDE SEQUENCE [LARGE SCALE GENOMIC DNA]</scope>
    <source>
        <strain evidence="1 2">GUO666</strain>
    </source>
</reference>
<name>A0A3S0CLJ7_9FLAO</name>
<keyword evidence="1" id="KW-0378">Hydrolase</keyword>
<accession>A0A3S0CLJ7</accession>
<dbReference type="GO" id="GO:0004527">
    <property type="term" value="F:exonuclease activity"/>
    <property type="evidence" value="ECO:0007669"/>
    <property type="project" value="UniProtKB-KW"/>
</dbReference>
<keyword evidence="1" id="KW-0269">Exonuclease</keyword>
<evidence type="ECO:0000313" key="2">
    <source>
        <dbReference type="Proteomes" id="UP000267585"/>
    </source>
</evidence>
<dbReference type="AlphaFoldDB" id="A0A3S0CLJ7"/>
<dbReference type="InterPro" id="IPR036691">
    <property type="entry name" value="Endo/exonu/phosph_ase_sf"/>
</dbReference>
<organism evidence="1 2">
    <name type="scientific">Arenibacter aquaticus</name>
    <dbReference type="NCBI Taxonomy" id="2489054"/>
    <lineage>
        <taxon>Bacteria</taxon>
        <taxon>Pseudomonadati</taxon>
        <taxon>Bacteroidota</taxon>
        <taxon>Flavobacteriia</taxon>
        <taxon>Flavobacteriales</taxon>
        <taxon>Flavobacteriaceae</taxon>
        <taxon>Arenibacter</taxon>
    </lineage>
</organism>
<dbReference type="EMBL" id="RQPJ01000003">
    <property type="protein sequence ID" value="RTE54130.1"/>
    <property type="molecule type" value="Genomic_DNA"/>
</dbReference>
<comment type="caution">
    <text evidence="1">The sequence shown here is derived from an EMBL/GenBank/DDBJ whole genome shotgun (WGS) entry which is preliminary data.</text>
</comment>
<protein>
    <submittedName>
        <fullName evidence="1">Endonuclease/exonuclease/phosphatase family protein</fullName>
    </submittedName>
</protein>